<dbReference type="PANTHER" id="PTHR43434">
    <property type="entry name" value="PHOSPHOGLYCOLATE PHOSPHATASE"/>
    <property type="match status" value="1"/>
</dbReference>
<dbReference type="GO" id="GO:0006281">
    <property type="term" value="P:DNA repair"/>
    <property type="evidence" value="ECO:0007669"/>
    <property type="project" value="TreeGrafter"/>
</dbReference>
<dbReference type="PANTHER" id="PTHR43434:SF1">
    <property type="entry name" value="PHOSPHOGLYCOLATE PHOSPHATASE"/>
    <property type="match status" value="1"/>
</dbReference>
<dbReference type="SFLD" id="SFLDS00003">
    <property type="entry name" value="Haloacid_Dehalogenase"/>
    <property type="match status" value="1"/>
</dbReference>
<dbReference type="Pfam" id="PF00702">
    <property type="entry name" value="Hydrolase"/>
    <property type="match status" value="1"/>
</dbReference>
<evidence type="ECO:0000313" key="1">
    <source>
        <dbReference type="EMBL" id="VAX26580.1"/>
    </source>
</evidence>
<dbReference type="InterPro" id="IPR023214">
    <property type="entry name" value="HAD_sf"/>
</dbReference>
<dbReference type="SFLD" id="SFLDG01129">
    <property type="entry name" value="C1.5:_HAD__Beta-PGM__Phosphata"/>
    <property type="match status" value="1"/>
</dbReference>
<organism evidence="1">
    <name type="scientific">hydrothermal vent metagenome</name>
    <dbReference type="NCBI Taxonomy" id="652676"/>
    <lineage>
        <taxon>unclassified sequences</taxon>
        <taxon>metagenomes</taxon>
        <taxon>ecological metagenomes</taxon>
    </lineage>
</organism>
<dbReference type="Gene3D" id="3.40.50.1000">
    <property type="entry name" value="HAD superfamily/HAD-like"/>
    <property type="match status" value="1"/>
</dbReference>
<dbReference type="AlphaFoldDB" id="A0A3B1CVA1"/>
<dbReference type="InterPro" id="IPR050155">
    <property type="entry name" value="HAD-like_hydrolase_sf"/>
</dbReference>
<dbReference type="SUPFAM" id="SSF56784">
    <property type="entry name" value="HAD-like"/>
    <property type="match status" value="1"/>
</dbReference>
<name>A0A3B1CVA1_9ZZZZ</name>
<gene>
    <name evidence="1" type="ORF">MNBD_IGNAVI01-2553</name>
</gene>
<reference evidence="1" key="1">
    <citation type="submission" date="2018-06" db="EMBL/GenBank/DDBJ databases">
        <authorList>
            <person name="Zhirakovskaya E."/>
        </authorList>
    </citation>
    <scope>NUCLEOTIDE SEQUENCE</scope>
</reference>
<dbReference type="CDD" id="cd01427">
    <property type="entry name" value="HAD_like"/>
    <property type="match status" value="1"/>
</dbReference>
<dbReference type="InterPro" id="IPR036412">
    <property type="entry name" value="HAD-like_sf"/>
</dbReference>
<evidence type="ECO:0008006" key="2">
    <source>
        <dbReference type="Google" id="ProtNLM"/>
    </source>
</evidence>
<dbReference type="GO" id="GO:0008967">
    <property type="term" value="F:phosphoglycolate phosphatase activity"/>
    <property type="evidence" value="ECO:0007669"/>
    <property type="project" value="TreeGrafter"/>
</dbReference>
<accession>A0A3B1CVA1</accession>
<sequence>MGNSGSVITQLAEERSTLMGNLELAEDPRKAKYIEGSEIEIVEELPNNLDIQNVILDHDGTISTLREGWEIVMHQVMMEFICGSKLDELPADEYNRISEKCEEFIDDTTGIQTIIQMQGLRELVIDEWLVPEEEVKTAAEYKAIYLDRLMVSVNDRIKRFEKGERNIYDFTIQGATELLKALRDKGLTLYLASGTDEENVVIEANALGYGDAFNGGIRGSKGNEIGDAKKIVIDRIIEEGKCVGNNLMVIGDGPVEIIEGKKVGALCIGVASDEIRRHGINYSKRTRLIKAGAHIIIPDFSQLPILMKTIFNK</sequence>
<dbReference type="EMBL" id="UOGD01000349">
    <property type="protein sequence ID" value="VAX26580.1"/>
    <property type="molecule type" value="Genomic_DNA"/>
</dbReference>
<proteinExistence type="predicted"/>
<protein>
    <recommendedName>
        <fullName evidence="2">Haloacid dehalogenase-like hydrolase</fullName>
    </recommendedName>
</protein>